<dbReference type="PROSITE" id="PS00433">
    <property type="entry name" value="PHOSPHOFRUCTOKINASE"/>
    <property type="match status" value="2"/>
</dbReference>
<dbReference type="GeneTree" id="ENSGT00940000155002"/>
<comment type="subcellular location">
    <subcellularLocation>
        <location evidence="16">Cytoplasm</location>
    </subcellularLocation>
</comment>
<dbReference type="FunFam" id="3.40.50.450:FF:000064">
    <property type="entry name" value="Phosphofructokinase, platelet b"/>
    <property type="match status" value="1"/>
</dbReference>
<dbReference type="InterPro" id="IPR015912">
    <property type="entry name" value="Phosphofructokinase_CS"/>
</dbReference>
<keyword evidence="5" id="KW-0597">Phosphoprotein</keyword>
<feature type="region of interest" description="C-terminal regulatory PFK domain 2" evidence="16">
    <location>
        <begin position="399"/>
        <end position="778"/>
    </location>
</feature>
<keyword evidence="9 16" id="KW-0418">Kinase</keyword>
<comment type="similarity">
    <text evidence="17">Belongs to the phosphofructokinase type A (PFKA) family. ATP-dependent PFK group I subfamily. Eukaryotic two domain clade "E" sub-subfamily.</text>
</comment>
<dbReference type="SUPFAM" id="SSF53784">
    <property type="entry name" value="Phosphofructokinase"/>
    <property type="match status" value="2"/>
</dbReference>
<keyword evidence="7 16" id="KW-0479">Metal-binding</keyword>
<keyword evidence="11 16" id="KW-0460">Magnesium</keyword>
<feature type="binding site" evidence="16">
    <location>
        <position position="563"/>
    </location>
    <ligand>
        <name>beta-D-fructose 2,6-bisphosphate</name>
        <dbReference type="ChEBI" id="CHEBI:58579"/>
        <note>allosteric activator; ligand shared between dimeric partners</note>
    </ligand>
</feature>
<evidence type="ECO:0000313" key="20">
    <source>
        <dbReference type="Proteomes" id="UP000694620"/>
    </source>
</evidence>
<feature type="binding site" description="in other chain" evidence="16">
    <location>
        <position position="468"/>
    </location>
    <ligand>
        <name>beta-D-fructose 2,6-bisphosphate</name>
        <dbReference type="ChEBI" id="CHEBI:58579"/>
        <note>allosteric activator; ligand shared between dimeric partners</note>
    </ligand>
</feature>
<keyword evidence="13 16" id="KW-0324">Glycolysis</keyword>
<evidence type="ECO:0000256" key="17">
    <source>
        <dbReference type="PIRNR" id="PIRNR000533"/>
    </source>
</evidence>
<dbReference type="GO" id="GO:0046872">
    <property type="term" value="F:metal ion binding"/>
    <property type="evidence" value="ECO:0007669"/>
    <property type="project" value="UniProtKB-KW"/>
</dbReference>
<dbReference type="UniPathway" id="UPA00109">
    <property type="reaction ID" value="UER00182"/>
</dbReference>
<dbReference type="CDD" id="cd00764">
    <property type="entry name" value="Eukaryotic_PFK"/>
    <property type="match status" value="1"/>
</dbReference>
<comment type="catalytic activity">
    <reaction evidence="15 16 17">
        <text>beta-D-fructose 6-phosphate + ATP = beta-D-fructose 1,6-bisphosphate + ADP + H(+)</text>
        <dbReference type="Rhea" id="RHEA:16109"/>
        <dbReference type="ChEBI" id="CHEBI:15378"/>
        <dbReference type="ChEBI" id="CHEBI:30616"/>
        <dbReference type="ChEBI" id="CHEBI:32966"/>
        <dbReference type="ChEBI" id="CHEBI:57634"/>
        <dbReference type="ChEBI" id="CHEBI:456216"/>
        <dbReference type="EC" id="2.7.1.11"/>
    </reaction>
</comment>
<evidence type="ECO:0000256" key="13">
    <source>
        <dbReference type="ARBA" id="ARBA00023152"/>
    </source>
</evidence>
<dbReference type="GO" id="GO:0005524">
    <property type="term" value="F:ATP binding"/>
    <property type="evidence" value="ECO:0007669"/>
    <property type="project" value="UniProtKB-KW"/>
</dbReference>
<reference evidence="19" key="1">
    <citation type="submission" date="2021-06" db="EMBL/GenBank/DDBJ databases">
        <authorList>
            <consortium name="Wellcome Sanger Institute Data Sharing"/>
        </authorList>
    </citation>
    <scope>NUCLEOTIDE SEQUENCE [LARGE SCALE GENOMIC DNA]</scope>
</reference>
<dbReference type="Proteomes" id="UP000694620">
    <property type="component" value="Chromosome 6"/>
</dbReference>
<dbReference type="NCBIfam" id="TIGR02478">
    <property type="entry name" value="6PF1K_euk"/>
    <property type="match status" value="1"/>
</dbReference>
<evidence type="ECO:0000256" key="3">
    <source>
        <dbReference type="ARBA" id="ARBA00022490"/>
    </source>
</evidence>
<keyword evidence="20" id="KW-1185">Reference proteome</keyword>
<evidence type="ECO:0000256" key="10">
    <source>
        <dbReference type="ARBA" id="ARBA00022840"/>
    </source>
</evidence>
<dbReference type="Gene3D" id="3.40.50.460">
    <property type="entry name" value="Phosphofructokinase domain"/>
    <property type="match status" value="2"/>
</dbReference>
<feature type="binding site" description="in other chain" evidence="16">
    <location>
        <begin position="166"/>
        <end position="168"/>
    </location>
    <ligand>
        <name>substrate</name>
        <note>ligand shared between dimeric partners</note>
    </ligand>
</feature>
<evidence type="ECO:0000256" key="15">
    <source>
        <dbReference type="ARBA" id="ARBA00048070"/>
    </source>
</evidence>
<feature type="domain" description="Phosphofructokinase" evidence="18">
    <location>
        <begin position="20"/>
        <end position="325"/>
    </location>
</feature>
<feature type="binding site" evidence="16">
    <location>
        <begin position="90"/>
        <end position="91"/>
    </location>
    <ligand>
        <name>ATP</name>
        <dbReference type="ChEBI" id="CHEBI:30616"/>
    </ligand>
</feature>
<gene>
    <name evidence="19" type="primary">PFKP</name>
    <name evidence="19" type="synonym">pfkpa</name>
</gene>
<evidence type="ECO:0000313" key="19">
    <source>
        <dbReference type="Ensembl" id="ENSECRP00000006827.1"/>
    </source>
</evidence>
<keyword evidence="6 16" id="KW-0808">Transferase</keyword>
<evidence type="ECO:0000256" key="7">
    <source>
        <dbReference type="ARBA" id="ARBA00022723"/>
    </source>
</evidence>
<comment type="activity regulation">
    <text evidence="16">Allosterically activated by ADP, AMP, or fructose 2,6-bisphosphate, and allosterically inhibited by ATP or citrate.</text>
</comment>
<reference evidence="19" key="2">
    <citation type="submission" date="2025-08" db="UniProtKB">
        <authorList>
            <consortium name="Ensembl"/>
        </authorList>
    </citation>
    <scope>IDENTIFICATION</scope>
</reference>
<dbReference type="Ensembl" id="ENSECRT00000006937.1">
    <property type="protein sequence ID" value="ENSECRP00000006827.1"/>
    <property type="gene ID" value="ENSECRG00000004490.1"/>
</dbReference>
<comment type="cofactor">
    <cofactor evidence="1 16">
        <name>Mg(2+)</name>
        <dbReference type="ChEBI" id="CHEBI:18420"/>
    </cofactor>
</comment>
<feature type="binding site" description="in other chain" evidence="16">
    <location>
        <position position="626"/>
    </location>
    <ligand>
        <name>beta-D-fructose 2,6-bisphosphate</name>
        <dbReference type="ChEBI" id="CHEBI:58579"/>
        <note>allosteric activator; ligand shared between dimeric partners</note>
    </ligand>
</feature>
<feature type="binding site" description="in other chain" evidence="16">
    <location>
        <begin position="525"/>
        <end position="529"/>
    </location>
    <ligand>
        <name>beta-D-fructose 2,6-bisphosphate</name>
        <dbReference type="ChEBI" id="CHEBI:58579"/>
        <note>allosteric activator; ligand shared between dimeric partners</note>
    </ligand>
</feature>
<evidence type="ECO:0000259" key="18">
    <source>
        <dbReference type="Pfam" id="PF00365"/>
    </source>
</evidence>
<evidence type="ECO:0000256" key="1">
    <source>
        <dbReference type="ARBA" id="ARBA00001946"/>
    </source>
</evidence>
<dbReference type="AlphaFoldDB" id="A0A8C4RU60"/>
<dbReference type="GO" id="GO:0048029">
    <property type="term" value="F:monosaccharide binding"/>
    <property type="evidence" value="ECO:0007669"/>
    <property type="project" value="TreeGrafter"/>
</dbReference>
<feature type="binding site" description="in other chain" evidence="16">
    <location>
        <begin position="570"/>
        <end position="572"/>
    </location>
    <ligand>
        <name>beta-D-fructose 2,6-bisphosphate</name>
        <dbReference type="ChEBI" id="CHEBI:58579"/>
        <note>allosteric activator; ligand shared between dimeric partners</note>
    </ligand>
</feature>
<evidence type="ECO:0000256" key="14">
    <source>
        <dbReference type="ARBA" id="ARBA00023180"/>
    </source>
</evidence>
<feature type="binding site" description="in other chain" evidence="16">
    <location>
        <position position="730"/>
    </location>
    <ligand>
        <name>beta-D-fructose 2,6-bisphosphate</name>
        <dbReference type="ChEBI" id="CHEBI:58579"/>
        <note>allosteric activator; ligand shared between dimeric partners</note>
    </ligand>
</feature>
<keyword evidence="14" id="KW-0325">Glycoprotein</keyword>
<evidence type="ECO:0000256" key="11">
    <source>
        <dbReference type="ARBA" id="ARBA00022842"/>
    </source>
</evidence>
<feature type="active site" description="Proton acceptor" evidence="16">
    <location>
        <position position="168"/>
    </location>
</feature>
<dbReference type="FunFam" id="3.40.50.460:FF:000003">
    <property type="entry name" value="ATP-dependent 6-phosphofructokinase"/>
    <property type="match status" value="1"/>
</dbReference>
<evidence type="ECO:0000256" key="5">
    <source>
        <dbReference type="ARBA" id="ARBA00022553"/>
    </source>
</evidence>
<evidence type="ECO:0000256" key="12">
    <source>
        <dbReference type="ARBA" id="ARBA00022990"/>
    </source>
</evidence>
<keyword evidence="4 16" id="KW-0021">Allosteric enzyme</keyword>
<feature type="binding site" evidence="16">
    <location>
        <position position="652"/>
    </location>
    <ligand>
        <name>beta-D-fructose 2,6-bisphosphate</name>
        <dbReference type="ChEBI" id="CHEBI:58579"/>
        <note>allosteric activator; ligand shared between dimeric partners</note>
    </ligand>
</feature>
<feature type="binding site" evidence="16">
    <location>
        <begin position="120"/>
        <end position="123"/>
    </location>
    <ligand>
        <name>ATP</name>
        <dbReference type="ChEBI" id="CHEBI:30616"/>
    </ligand>
</feature>
<keyword evidence="8 16" id="KW-0547">Nucleotide-binding</keyword>
<dbReference type="FunFam" id="3.40.50.450:FF:000043">
    <property type="entry name" value="ATP-dependent 6-phosphofructokinase, platelet type"/>
    <property type="match status" value="1"/>
</dbReference>
<comment type="caution">
    <text evidence="16">Lacks conserved residue(s) required for the propagation of feature annotation.</text>
</comment>
<dbReference type="InterPro" id="IPR035966">
    <property type="entry name" value="PKF_sf"/>
</dbReference>
<dbReference type="PRINTS" id="PR00476">
    <property type="entry name" value="PHFRCTKINASE"/>
</dbReference>
<sequence length="778" mass="84930">ISDTFPYKFFENLSGAGKAIGVLTSGGDAQGMNAAVRAVVRMGIYVGAKVYFVHEGYQGMVDGGDNIEEATWESVSSMLQVGGTVIGSARCKEFRTHEGRLKAACNLVQRGITNLCVIGGDGSLTGANLFREEWSGLLDELLQAGKIDNEAVLKYSHLNIVGMVGSIDNDFCGTDMTIGTDSALHRIIEVVDAIMTTAQSHQRTFVLEVMGRHCGYLALVSALACGADWVFIPEMPPADGWEDLMCTKLSENRARKKRLNIIIVSEGAIDSNNKSITSEHIKDLVVKCLGFDTRVTILGHVQRGGTPSAFDRILASRMGVEAVLALLEASPDTPACVVSLCGNQSVRLPLMECVQMTQEVQKAMDEGKFEEAVRLRGRSGKTVLLLIAYADLSLQSSFNVAVLNVGAPAAGMNAAVRSAVRVGITEGHKMFAVNDGFEGFARGEIKEIHWGDVGGWTGQGGSLLGTKRTLPAKYIEKIAEQMRINNINALLVIGGFEAYLGLSELLASRGKYDEFCVPMVMVPATVSNNVPGSDFSIGADTALNAITDTCDRIKQSASGTKRRVFIIETMGGYCGYLASVGGLAAGADAAYIFEEPFDIRDLQSNVEHLTEKMKTSIQRGLVLRNENSNENYTTDFIYQLYSEEGKGVFDCRKNVLGHMQQGGSPSPFDRNFGTKIAAKAMLWISRKLKETYRQGIIFLQDSVCLLGMHRRALIFQPVVQLKEETDFVHRIPNEQWWLKLRPLMKILAKYKTSYDVSDSGQLEHVVRNRSKETENVAI</sequence>
<evidence type="ECO:0000256" key="8">
    <source>
        <dbReference type="ARBA" id="ARBA00022741"/>
    </source>
</evidence>
<dbReference type="InterPro" id="IPR009161">
    <property type="entry name" value="6-Pfructokinase_euk"/>
</dbReference>
<comment type="subunit">
    <text evidence="16">Homo- and heterotetramers.</text>
</comment>
<comment type="similarity">
    <text evidence="16">Belongs to the phosphofructokinase type A (PFKA) family. ATP-dependent PFK group I subfamily. Eukaryotic two domain clade 'E' sub-subfamily.</text>
</comment>
<name>A0A8C4RU60_ERPCA</name>
<keyword evidence="3 16" id="KW-0963">Cytoplasm</keyword>
<feature type="binding site" evidence="16">
    <location>
        <position position="294"/>
    </location>
    <ligand>
        <name>substrate</name>
        <note>ligand shared between dimeric partners</note>
    </ligand>
</feature>
<dbReference type="InterPro" id="IPR022953">
    <property type="entry name" value="ATP_PFK"/>
</dbReference>
<feature type="binding site" description="in other chain" evidence="16">
    <location>
        <begin position="658"/>
        <end position="661"/>
    </location>
    <ligand>
        <name>beta-D-fructose 2,6-bisphosphate</name>
        <dbReference type="ChEBI" id="CHEBI:58579"/>
        <note>allosteric activator; ligand shared between dimeric partners</note>
    </ligand>
</feature>
<evidence type="ECO:0000256" key="4">
    <source>
        <dbReference type="ARBA" id="ARBA00022533"/>
    </source>
</evidence>
<feature type="binding site" evidence="16">
    <location>
        <position position="203"/>
    </location>
    <ligand>
        <name>substrate</name>
        <note>ligand shared between dimeric partners</note>
    </ligand>
</feature>
<dbReference type="HAMAP" id="MF_03184">
    <property type="entry name" value="Phosphofructokinase_I_E"/>
    <property type="match status" value="1"/>
</dbReference>
<feature type="region of interest" description="N-terminal catalytic PFK domain 1" evidence="16">
    <location>
        <begin position="1"/>
        <end position="392"/>
    </location>
</feature>
<dbReference type="PANTHER" id="PTHR13697:SF5">
    <property type="entry name" value="ATP-DEPENDENT 6-PHOSPHOFRUCTOKINASE, PLATELET TYPE"/>
    <property type="match status" value="1"/>
</dbReference>
<feature type="binding site" description="in other chain" evidence="16">
    <location>
        <begin position="300"/>
        <end position="303"/>
    </location>
    <ligand>
        <name>substrate</name>
        <note>ligand shared between dimeric partners</note>
    </ligand>
</feature>
<comment type="pathway">
    <text evidence="2 16 17">Carbohydrate degradation; glycolysis; D-glyceraldehyde 3-phosphate and glycerone phosphate from D-glucose: step 3/4.</text>
</comment>
<keyword evidence="10 16" id="KW-0067">ATP-binding</keyword>
<dbReference type="GO" id="GO:0016208">
    <property type="term" value="F:AMP binding"/>
    <property type="evidence" value="ECO:0007669"/>
    <property type="project" value="TreeGrafter"/>
</dbReference>
<dbReference type="GO" id="GO:0016020">
    <property type="term" value="C:membrane"/>
    <property type="evidence" value="ECO:0007669"/>
    <property type="project" value="TreeGrafter"/>
</dbReference>
<evidence type="ECO:0000256" key="9">
    <source>
        <dbReference type="ARBA" id="ARBA00022777"/>
    </source>
</evidence>
<dbReference type="GO" id="GO:0030388">
    <property type="term" value="P:fructose 1,6-bisphosphate metabolic process"/>
    <property type="evidence" value="ECO:0007669"/>
    <property type="project" value="TreeGrafter"/>
</dbReference>
<dbReference type="GO" id="GO:0042802">
    <property type="term" value="F:identical protein binding"/>
    <property type="evidence" value="ECO:0007669"/>
    <property type="project" value="TreeGrafter"/>
</dbReference>
<dbReference type="GO" id="GO:0003872">
    <property type="term" value="F:6-phosphofructokinase activity"/>
    <property type="evidence" value="ECO:0007669"/>
    <property type="project" value="UniProtKB-UniRule"/>
</dbReference>
<reference evidence="19" key="3">
    <citation type="submission" date="2025-09" db="UniProtKB">
        <authorList>
            <consortium name="Ensembl"/>
        </authorList>
    </citation>
    <scope>IDENTIFICATION</scope>
</reference>
<dbReference type="GO" id="GO:0005945">
    <property type="term" value="C:6-phosphofructokinase complex"/>
    <property type="evidence" value="ECO:0007669"/>
    <property type="project" value="TreeGrafter"/>
</dbReference>
<organism evidence="19 20">
    <name type="scientific">Erpetoichthys calabaricus</name>
    <name type="common">Rope fish</name>
    <name type="synonym">Calamoichthys calabaricus</name>
    <dbReference type="NCBI Taxonomy" id="27687"/>
    <lineage>
        <taxon>Eukaryota</taxon>
        <taxon>Metazoa</taxon>
        <taxon>Chordata</taxon>
        <taxon>Craniata</taxon>
        <taxon>Vertebrata</taxon>
        <taxon>Euteleostomi</taxon>
        <taxon>Actinopterygii</taxon>
        <taxon>Polypteriformes</taxon>
        <taxon>Polypteridae</taxon>
        <taxon>Erpetoichthys</taxon>
    </lineage>
</organism>
<dbReference type="PIRSF" id="PIRSF000533">
    <property type="entry name" value="ATP_PFK_euk"/>
    <property type="match status" value="1"/>
</dbReference>
<dbReference type="InterPro" id="IPR000023">
    <property type="entry name" value="Phosphofructokinase_dom"/>
</dbReference>
<accession>A0A8C4RU60</accession>
<evidence type="ECO:0000256" key="16">
    <source>
        <dbReference type="HAMAP-Rule" id="MF_03184"/>
    </source>
</evidence>
<comment type="function">
    <text evidence="16">Catalyzes the phosphorylation of D-fructose 6-phosphate to fructose 1,6-bisphosphate by ATP, the first committing step of glycolysis.</text>
</comment>
<feature type="binding site" evidence="16">
    <location>
        <position position="121"/>
    </location>
    <ligand>
        <name>Mg(2+)</name>
        <dbReference type="ChEBI" id="CHEBI:18420"/>
        <note>catalytic</note>
    </ligand>
</feature>
<dbReference type="InterPro" id="IPR041914">
    <property type="entry name" value="PFK_vert-type"/>
</dbReference>
<keyword evidence="12" id="KW-0007">Acetylation</keyword>
<protein>
    <recommendedName>
        <fullName evidence="16">ATP-dependent 6-phosphofructokinase</fullName>
        <shortName evidence="16">ATP-PFK</shortName>
        <shortName evidence="16">Phosphofructokinase</shortName>
        <ecNumber evidence="16">2.7.1.11</ecNumber>
    </recommendedName>
    <alternativeName>
        <fullName evidence="16">Phosphohexokinase</fullName>
    </alternativeName>
</protein>
<dbReference type="FunFam" id="3.40.50.460:FF:000001">
    <property type="entry name" value="ATP-dependent 6-phosphofructokinase"/>
    <property type="match status" value="1"/>
</dbReference>
<feature type="binding site" evidence="16">
    <location>
        <position position="27"/>
    </location>
    <ligand>
        <name>ATP</name>
        <dbReference type="ChEBI" id="CHEBI:30616"/>
    </ligand>
</feature>
<dbReference type="Pfam" id="PF00365">
    <property type="entry name" value="PFK"/>
    <property type="match status" value="2"/>
</dbReference>
<feature type="binding site" description="in other chain" evidence="16">
    <location>
        <position position="266"/>
    </location>
    <ligand>
        <name>substrate</name>
        <note>ligand shared between dimeric partners</note>
    </ligand>
</feature>
<dbReference type="GO" id="GO:0061621">
    <property type="term" value="P:canonical glycolysis"/>
    <property type="evidence" value="ECO:0007669"/>
    <property type="project" value="TreeGrafter"/>
</dbReference>
<dbReference type="EC" id="2.7.1.11" evidence="16"/>
<feature type="binding site" description="in other chain" evidence="16">
    <location>
        <begin position="210"/>
        <end position="212"/>
    </location>
    <ligand>
        <name>substrate</name>
        <note>ligand shared between dimeric partners</note>
    </ligand>
</feature>
<feature type="domain" description="Phosphofructokinase" evidence="18">
    <location>
        <begin position="399"/>
        <end position="683"/>
    </location>
</feature>
<proteinExistence type="inferred from homology"/>
<evidence type="ECO:0000256" key="6">
    <source>
        <dbReference type="ARBA" id="ARBA00022679"/>
    </source>
</evidence>
<dbReference type="GO" id="GO:0006002">
    <property type="term" value="P:fructose 6-phosphate metabolic process"/>
    <property type="evidence" value="ECO:0007669"/>
    <property type="project" value="InterPro"/>
</dbReference>
<dbReference type="Gene3D" id="3.40.50.450">
    <property type="match status" value="2"/>
</dbReference>
<dbReference type="GO" id="GO:0070095">
    <property type="term" value="F:fructose-6-phosphate binding"/>
    <property type="evidence" value="ECO:0007669"/>
    <property type="project" value="TreeGrafter"/>
</dbReference>
<evidence type="ECO:0000256" key="2">
    <source>
        <dbReference type="ARBA" id="ARBA00004679"/>
    </source>
</evidence>
<dbReference type="PANTHER" id="PTHR13697">
    <property type="entry name" value="PHOSPHOFRUCTOKINASE"/>
    <property type="match status" value="1"/>
</dbReference>